<proteinExistence type="predicted"/>
<gene>
    <name evidence="2" type="ORF">SAMN04489810_2896</name>
</gene>
<dbReference type="RefSeq" id="WP_091491562.1">
    <property type="nucleotide sequence ID" value="NZ_LT629692.1"/>
</dbReference>
<feature type="transmembrane region" description="Helical" evidence="1">
    <location>
        <begin position="391"/>
        <end position="407"/>
    </location>
</feature>
<evidence type="ECO:0008006" key="4">
    <source>
        <dbReference type="Google" id="ProtNLM"/>
    </source>
</evidence>
<keyword evidence="1" id="KW-1133">Transmembrane helix</keyword>
<feature type="transmembrane region" description="Helical" evidence="1">
    <location>
        <begin position="413"/>
        <end position="433"/>
    </location>
</feature>
<evidence type="ECO:0000256" key="1">
    <source>
        <dbReference type="SAM" id="Phobius"/>
    </source>
</evidence>
<dbReference type="EMBL" id="LT629692">
    <property type="protein sequence ID" value="SDH36465.1"/>
    <property type="molecule type" value="Genomic_DNA"/>
</dbReference>
<keyword evidence="1" id="KW-0812">Transmembrane</keyword>
<reference evidence="2 3" key="1">
    <citation type="submission" date="2016-10" db="EMBL/GenBank/DDBJ databases">
        <authorList>
            <person name="de Groot N.N."/>
        </authorList>
    </citation>
    <scope>NUCLEOTIDE SEQUENCE [LARGE SCALE GENOMIC DNA]</scope>
    <source>
        <strain evidence="2 3">DSM 23142</strain>
    </source>
</reference>
<dbReference type="OrthoDB" id="4350291at2"/>
<sequence>MADTDTDGLRAELAALRAENEALRTTGVQAPVEAKAVPTSRRGWWRSLLSAVVIVIATVLVPVSIVAAWARVELVDEDAFVSTMAPLVDDPAVQGMIVDEAMSAITEQVDFQQLTSNVFDGIADLGLPPRAADALTLLEAPAANGLQNLVEGTVTRVVVSDAFSDVWATTTRAAHRALTAAATSDGGGLIVRTPDGVGIQVGAIVERVKQNLTDRGLGVAQLIPTVDRVVIIGEGENLAMIRTGYAVAATMGWWLPVITLALFGLGILIARRRSSAVLGAGLGLAIGAALLATSTTIGSAAIGVVAGNLDLSPAALEVIYGQIVGAMTQTALVLLVLGIVVAVIGWLIGRSRPARGIRTATDGLNASARTQLRSRGLDTGAFGAWLGRHRLLVRVLIGVAAVVWLFALRPLSIGDVALVLVVALLVGWILEVLQIREDEAVSEEDVGIVVDAETEQTVASGPQISKG</sequence>
<accession>A0A1G8BTA2</accession>
<feature type="transmembrane region" description="Helical" evidence="1">
    <location>
        <begin position="251"/>
        <end position="270"/>
    </location>
</feature>
<keyword evidence="1" id="KW-0472">Membrane</keyword>
<dbReference type="Proteomes" id="UP000199009">
    <property type="component" value="Chromosome I"/>
</dbReference>
<feature type="transmembrane region" description="Helical" evidence="1">
    <location>
        <begin position="48"/>
        <end position="70"/>
    </location>
</feature>
<evidence type="ECO:0000313" key="3">
    <source>
        <dbReference type="Proteomes" id="UP000199009"/>
    </source>
</evidence>
<evidence type="ECO:0000313" key="2">
    <source>
        <dbReference type="EMBL" id="SDH36465.1"/>
    </source>
</evidence>
<name>A0A1G8BTA2_9MICO</name>
<organism evidence="2 3">
    <name type="scientific">Microbacterium pygmaeum</name>
    <dbReference type="NCBI Taxonomy" id="370764"/>
    <lineage>
        <taxon>Bacteria</taxon>
        <taxon>Bacillati</taxon>
        <taxon>Actinomycetota</taxon>
        <taxon>Actinomycetes</taxon>
        <taxon>Micrococcales</taxon>
        <taxon>Microbacteriaceae</taxon>
        <taxon>Microbacterium</taxon>
    </lineage>
</organism>
<feature type="transmembrane region" description="Helical" evidence="1">
    <location>
        <begin position="326"/>
        <end position="348"/>
    </location>
</feature>
<dbReference type="STRING" id="370764.SAMN04489810_2896"/>
<keyword evidence="3" id="KW-1185">Reference proteome</keyword>
<dbReference type="AlphaFoldDB" id="A0A1G8BTA2"/>
<protein>
    <recommendedName>
        <fullName evidence="4">Integral membrane protein</fullName>
    </recommendedName>
</protein>
<feature type="transmembrane region" description="Helical" evidence="1">
    <location>
        <begin position="282"/>
        <end position="306"/>
    </location>
</feature>